<evidence type="ECO:0000256" key="3">
    <source>
        <dbReference type="ARBA" id="ARBA00022723"/>
    </source>
</evidence>
<organism evidence="8 9">
    <name type="scientific">Ktedonosporobacter rubrisoli</name>
    <dbReference type="NCBI Taxonomy" id="2509675"/>
    <lineage>
        <taxon>Bacteria</taxon>
        <taxon>Bacillati</taxon>
        <taxon>Chloroflexota</taxon>
        <taxon>Ktedonobacteria</taxon>
        <taxon>Ktedonobacterales</taxon>
        <taxon>Ktedonosporobacteraceae</taxon>
        <taxon>Ktedonosporobacter</taxon>
    </lineage>
</organism>
<keyword evidence="3 7" id="KW-0479">Metal-binding</keyword>
<name>A0A4P6JJA9_KTERU</name>
<evidence type="ECO:0000256" key="2">
    <source>
        <dbReference type="ARBA" id="ARBA00022617"/>
    </source>
</evidence>
<gene>
    <name evidence="8" type="ORF">EPA93_02975</name>
</gene>
<keyword evidence="5 7" id="KW-0408">Iron</keyword>
<dbReference type="PANTHER" id="PTHR46696:SF1">
    <property type="entry name" value="CYTOCHROME P450 YJIB-RELATED"/>
    <property type="match status" value="1"/>
</dbReference>
<keyword evidence="2 7" id="KW-0349">Heme</keyword>
<comment type="similarity">
    <text evidence="1 7">Belongs to the cytochrome P450 family.</text>
</comment>
<dbReference type="EMBL" id="CP035758">
    <property type="protein sequence ID" value="QBD75010.1"/>
    <property type="molecule type" value="Genomic_DNA"/>
</dbReference>
<dbReference type="InterPro" id="IPR036396">
    <property type="entry name" value="Cyt_P450_sf"/>
</dbReference>
<dbReference type="AlphaFoldDB" id="A0A4P6JJA9"/>
<evidence type="ECO:0000256" key="7">
    <source>
        <dbReference type="RuleBase" id="RU000461"/>
    </source>
</evidence>
<dbReference type="GO" id="GO:0005506">
    <property type="term" value="F:iron ion binding"/>
    <property type="evidence" value="ECO:0007669"/>
    <property type="project" value="InterPro"/>
</dbReference>
<dbReference type="InterPro" id="IPR002397">
    <property type="entry name" value="Cyt_P450_B"/>
</dbReference>
<dbReference type="GO" id="GO:0016705">
    <property type="term" value="F:oxidoreductase activity, acting on paired donors, with incorporation or reduction of molecular oxygen"/>
    <property type="evidence" value="ECO:0007669"/>
    <property type="project" value="InterPro"/>
</dbReference>
<dbReference type="InterPro" id="IPR001128">
    <property type="entry name" value="Cyt_P450"/>
</dbReference>
<dbReference type="PROSITE" id="PS00086">
    <property type="entry name" value="CYTOCHROME_P450"/>
    <property type="match status" value="1"/>
</dbReference>
<proteinExistence type="inferred from homology"/>
<evidence type="ECO:0000256" key="6">
    <source>
        <dbReference type="ARBA" id="ARBA00023033"/>
    </source>
</evidence>
<evidence type="ECO:0000313" key="8">
    <source>
        <dbReference type="EMBL" id="QBD75010.1"/>
    </source>
</evidence>
<evidence type="ECO:0000256" key="4">
    <source>
        <dbReference type="ARBA" id="ARBA00023002"/>
    </source>
</evidence>
<keyword evidence="4 7" id="KW-0560">Oxidoreductase</keyword>
<evidence type="ECO:0000256" key="5">
    <source>
        <dbReference type="ARBA" id="ARBA00023004"/>
    </source>
</evidence>
<dbReference type="KEGG" id="kbs:EPA93_02975"/>
<dbReference type="RefSeq" id="WP_129885609.1">
    <property type="nucleotide sequence ID" value="NZ_CP035758.1"/>
</dbReference>
<accession>A0A4P6JJA9</accession>
<evidence type="ECO:0000256" key="1">
    <source>
        <dbReference type="ARBA" id="ARBA00010617"/>
    </source>
</evidence>
<dbReference type="PANTHER" id="PTHR46696">
    <property type="entry name" value="P450, PUTATIVE (EUROFUNG)-RELATED"/>
    <property type="match status" value="1"/>
</dbReference>
<protein>
    <submittedName>
        <fullName evidence="8">Cytochrome P450</fullName>
    </submittedName>
</protein>
<dbReference type="CDD" id="cd11032">
    <property type="entry name" value="P450_EryK-like"/>
    <property type="match status" value="1"/>
</dbReference>
<dbReference type="Gene3D" id="1.10.630.10">
    <property type="entry name" value="Cytochrome P450"/>
    <property type="match status" value="1"/>
</dbReference>
<dbReference type="Proteomes" id="UP000290365">
    <property type="component" value="Chromosome"/>
</dbReference>
<dbReference type="Pfam" id="PF00067">
    <property type="entry name" value="p450"/>
    <property type="match status" value="1"/>
</dbReference>
<dbReference type="OrthoDB" id="9764248at2"/>
<dbReference type="GO" id="GO:0020037">
    <property type="term" value="F:heme binding"/>
    <property type="evidence" value="ECO:0007669"/>
    <property type="project" value="InterPro"/>
</dbReference>
<dbReference type="FunFam" id="1.10.630.10:FF:000018">
    <property type="entry name" value="Cytochrome P450 monooxygenase"/>
    <property type="match status" value="1"/>
</dbReference>
<keyword evidence="6 7" id="KW-0503">Monooxygenase</keyword>
<dbReference type="PRINTS" id="PR00359">
    <property type="entry name" value="BP450"/>
</dbReference>
<evidence type="ECO:0000313" key="9">
    <source>
        <dbReference type="Proteomes" id="UP000290365"/>
    </source>
</evidence>
<dbReference type="InterPro" id="IPR017972">
    <property type="entry name" value="Cyt_P450_CS"/>
</dbReference>
<dbReference type="GO" id="GO:0004497">
    <property type="term" value="F:monooxygenase activity"/>
    <property type="evidence" value="ECO:0007669"/>
    <property type="project" value="UniProtKB-KW"/>
</dbReference>
<reference evidence="8 9" key="1">
    <citation type="submission" date="2019-01" db="EMBL/GenBank/DDBJ databases">
        <title>Ktedonosporobacter rubrisoli SCAWS-G2.</title>
        <authorList>
            <person name="Huang Y."/>
            <person name="Yan B."/>
        </authorList>
    </citation>
    <scope>NUCLEOTIDE SEQUENCE [LARGE SCALE GENOMIC DNA]</scope>
    <source>
        <strain evidence="8 9">SCAWS-G2</strain>
    </source>
</reference>
<dbReference type="SUPFAM" id="SSF48264">
    <property type="entry name" value="Cytochrome P450"/>
    <property type="match status" value="1"/>
</dbReference>
<sequence>MQIPSFVREYTLPPLEWQRAMRTWSKTMRQDQPVCYDEQVSGWRLFRYEDILQVQNDYKTFSSEPVGGESLSIIGMDPPRHSKLRALVTPAFSARTIAQLAPRVQQIAQEMLANALPAGKMEMVADFASPFPIFVITDLLGLPAEKRPYVKAWTDALATGSLPFEEVGITMAQAIEEHRQKPREDILSLLLNAEVDGQHLTEYELLGFILTLLIAGNLTTTQLLGNAILCFDEHPEAWDQLRQDRSLLASAVEEILRCLPPNRGTGGDRTIIGGRIATTDVEVGGKLIRRGEEIYVTTISANFDEQQFSDPERFDIRRTPNRHISFGHGIHFCLGAPLARLQTKIALDLMLDMIPDWRLSHDVPLKQIENPIVFGAQKLPLTFSSSRSMRKD</sequence>
<keyword evidence="9" id="KW-1185">Reference proteome</keyword>